<dbReference type="Proteomes" id="UP000654075">
    <property type="component" value="Unassembled WGS sequence"/>
</dbReference>
<organism evidence="1 2">
    <name type="scientific">Polarella glacialis</name>
    <name type="common">Dinoflagellate</name>
    <dbReference type="NCBI Taxonomy" id="89957"/>
    <lineage>
        <taxon>Eukaryota</taxon>
        <taxon>Sar</taxon>
        <taxon>Alveolata</taxon>
        <taxon>Dinophyceae</taxon>
        <taxon>Suessiales</taxon>
        <taxon>Suessiaceae</taxon>
        <taxon>Polarella</taxon>
    </lineage>
</organism>
<proteinExistence type="predicted"/>
<dbReference type="AlphaFoldDB" id="A0A813HTV9"/>
<comment type="caution">
    <text evidence="1">The sequence shown here is derived from an EMBL/GenBank/DDBJ whole genome shotgun (WGS) entry which is preliminary data.</text>
</comment>
<feature type="non-terminal residue" evidence="1">
    <location>
        <position position="178"/>
    </location>
</feature>
<accession>A0A813HTV9</accession>
<dbReference type="OrthoDB" id="10597011at2759"/>
<evidence type="ECO:0000313" key="2">
    <source>
        <dbReference type="Proteomes" id="UP000654075"/>
    </source>
</evidence>
<protein>
    <submittedName>
        <fullName evidence="1">Uncharacterized protein</fullName>
    </submittedName>
</protein>
<name>A0A813HTV9_POLGL</name>
<sequence length="178" mass="19610">MLRGLWTCAAGYTGQAVHLCSEGFGQCLPLPELRGCKRLQSCRPPPIPLERICEWNNTNCSAEWYGTAAGASCEVRCKFPFNGSHGLSYCPEDNTHEMTPTRFVPWLQQPACVMNCPDPRIVPPGFVYIFPKGYAEDANGNWRCAPGYAGKIFFNCTFKDGANCTMVKEPAGCLPLAM</sequence>
<reference evidence="1" key="1">
    <citation type="submission" date="2021-02" db="EMBL/GenBank/DDBJ databases">
        <authorList>
            <person name="Dougan E. K."/>
            <person name="Rhodes N."/>
            <person name="Thang M."/>
            <person name="Chan C."/>
        </authorList>
    </citation>
    <scope>NUCLEOTIDE SEQUENCE</scope>
</reference>
<dbReference type="EMBL" id="CAJNNV010033034">
    <property type="protein sequence ID" value="CAE8641854.1"/>
    <property type="molecule type" value="Genomic_DNA"/>
</dbReference>
<evidence type="ECO:0000313" key="1">
    <source>
        <dbReference type="EMBL" id="CAE8641854.1"/>
    </source>
</evidence>
<keyword evidence="2" id="KW-1185">Reference proteome</keyword>
<gene>
    <name evidence="1" type="ORF">PGLA1383_LOCUS56435</name>
</gene>